<sequence>MSTTQSHIQTGPQSTFSFNPSQRLTQMNARPEVIRQPGVPQVPQMNFMGNRQQPEQHGQPPMGMLSSNNPNPPMNILGGGPPGNSSSAQVAPSPRFQQQLQQANQQQRQQSLLQQSHSAQSMNPSGVSTSGPPMGGPGPNQMGMGFPSNMLQQQPGSNPQVRRAPSQSQPLNQSVGHPQMGGGAMHPGSQVGGAMPMSMNAQTSMPAQLRQATQQQQINNLRMQQMPGQGQGMSPEMAMAMRPGNPGMPQNGQRSASAQMPIMSNQQPGLPQAHLAGMQPNAFPNPMSHPHQTSQTTSPSPRLGSRSQPHTPANMNIPNPGQQQPHASRSQGDMFNFQNPQFPQGIPNNAGRSNNTQFPFVPSSTSPPSHHGDIPQAMGSLNSNNRPGGFPTPAQQLQSGEGYNGHFSMPPPQSNIPPRPPSNNSHPSLHQHQQQSPHHISAQQQDHLAAIAPQRPQSQPQNQSGRPPSQSGLSNTPRTSHAQLPGHTANPSASRIPLLTQQGGQQGLHQPQSASGHPLPIAPRPPQTVPTLAGPPSAAFLSSEGGPSQGQPGGPQRPGNIAGYPLGVGQGLTRILQFSGILASDNKTRLSLAYWDALVREYFAPQAIMKFTLWKDNQRNEAKPFDIGVPILPRFFLVTAQSGVKSMSLSLDGARERLISQHHAIIECVTAAWTYKYTNGYTVTLRGPLTAHVVLVPNSARSQGAPTQPSQPFSLKFESLDFGANFHDKSISLESIMGHRNSESSPPKTPHTRNAPTPTANGATSLISEDDKKWEEPRVTIERASIPGEPVNAFGIPQATMRCLELAESVGQMTDLIAFADSVGQGPIDGLKMYAAKLREAGSVNPGQGINGPVNGTSGFQNFQALNGINPSPAVTLYSTVPPPTNPPSSSQPTPSTPQNAPPSANNSPRKQHKTVPQAPGSASTPTQTSGSGSTTGTSASTNTSSISNSLKRKQTDAVSPITGPEPPAKRATRKRGRGGGG</sequence>
<feature type="compositionally biased region" description="Low complexity" evidence="1">
    <location>
        <begin position="888"/>
        <end position="909"/>
    </location>
</feature>
<dbReference type="Proteomes" id="UP000054166">
    <property type="component" value="Unassembled WGS sequence"/>
</dbReference>
<feature type="compositionally biased region" description="Basic residues" evidence="1">
    <location>
        <begin position="971"/>
        <end position="982"/>
    </location>
</feature>
<feature type="compositionally biased region" description="Low complexity" evidence="1">
    <location>
        <begin position="60"/>
        <end position="69"/>
    </location>
</feature>
<feature type="compositionally biased region" description="Polar residues" evidence="1">
    <location>
        <begin position="473"/>
        <end position="482"/>
    </location>
</feature>
<evidence type="ECO:0000313" key="3">
    <source>
        <dbReference type="Proteomes" id="UP000054166"/>
    </source>
</evidence>
<feature type="compositionally biased region" description="Polar residues" evidence="1">
    <location>
        <begin position="1"/>
        <end position="28"/>
    </location>
</feature>
<feature type="compositionally biased region" description="Low complexity" evidence="1">
    <location>
        <begin position="498"/>
        <end position="512"/>
    </location>
</feature>
<feature type="compositionally biased region" description="Polar residues" evidence="1">
    <location>
        <begin position="149"/>
        <end position="176"/>
    </location>
</feature>
<feature type="compositionally biased region" description="Low complexity" evidence="1">
    <location>
        <begin position="422"/>
        <end position="445"/>
    </location>
</feature>
<dbReference type="AlphaFoldDB" id="A0A0C3FHY3"/>
<feature type="compositionally biased region" description="Polar residues" evidence="1">
    <location>
        <begin position="290"/>
        <end position="357"/>
    </location>
</feature>
<dbReference type="STRING" id="765440.A0A0C3FHY3"/>
<feature type="region of interest" description="Disordered" evidence="1">
    <location>
        <begin position="263"/>
        <end position="564"/>
    </location>
</feature>
<feature type="compositionally biased region" description="Low complexity" evidence="1">
    <location>
        <begin position="920"/>
        <end position="950"/>
    </location>
</feature>
<feature type="region of interest" description="Disordered" evidence="1">
    <location>
        <begin position="738"/>
        <end position="773"/>
    </location>
</feature>
<reference evidence="2 3" key="1">
    <citation type="submission" date="2014-04" db="EMBL/GenBank/DDBJ databases">
        <authorList>
            <consortium name="DOE Joint Genome Institute"/>
            <person name="Kuo A."/>
            <person name="Tarkka M."/>
            <person name="Buscot F."/>
            <person name="Kohler A."/>
            <person name="Nagy L.G."/>
            <person name="Floudas D."/>
            <person name="Copeland A."/>
            <person name="Barry K.W."/>
            <person name="Cichocki N."/>
            <person name="Veneault-Fourrey C."/>
            <person name="LaButti K."/>
            <person name="Lindquist E.A."/>
            <person name="Lipzen A."/>
            <person name="Lundell T."/>
            <person name="Morin E."/>
            <person name="Murat C."/>
            <person name="Sun H."/>
            <person name="Tunlid A."/>
            <person name="Henrissat B."/>
            <person name="Grigoriev I.V."/>
            <person name="Hibbett D.S."/>
            <person name="Martin F."/>
            <person name="Nordberg H.P."/>
            <person name="Cantor M.N."/>
            <person name="Hua S.X."/>
        </authorList>
    </citation>
    <scope>NUCLEOTIDE SEQUENCE [LARGE SCALE GENOMIC DNA]</scope>
    <source>
        <strain evidence="2 3">F 1598</strain>
    </source>
</reference>
<evidence type="ECO:0000256" key="1">
    <source>
        <dbReference type="SAM" id="MobiDB-lite"/>
    </source>
</evidence>
<feature type="compositionally biased region" description="Polar residues" evidence="1">
    <location>
        <begin position="43"/>
        <end position="56"/>
    </location>
</feature>
<dbReference type="OrthoDB" id="774557at2759"/>
<feature type="compositionally biased region" description="Low complexity" evidence="1">
    <location>
        <begin position="358"/>
        <end position="369"/>
    </location>
</feature>
<dbReference type="HOGENOM" id="CLU_303279_0_0_1"/>
<name>A0A0C3FHY3_PILCF</name>
<proteinExistence type="predicted"/>
<dbReference type="InterPro" id="IPR029005">
    <property type="entry name" value="LIM-bd/SEUSS"/>
</dbReference>
<feature type="region of interest" description="Disordered" evidence="1">
    <location>
        <begin position="874"/>
        <end position="982"/>
    </location>
</feature>
<accession>A0A0C3FHY3</accession>
<feature type="compositionally biased region" description="Pro residues" evidence="1">
    <location>
        <begin position="409"/>
        <end position="421"/>
    </location>
</feature>
<keyword evidence="3" id="KW-1185">Reference proteome</keyword>
<dbReference type="EMBL" id="KN832989">
    <property type="protein sequence ID" value="KIM84015.1"/>
    <property type="molecule type" value="Genomic_DNA"/>
</dbReference>
<reference evidence="3" key="2">
    <citation type="submission" date="2015-01" db="EMBL/GenBank/DDBJ databases">
        <title>Evolutionary Origins and Diversification of the Mycorrhizal Mutualists.</title>
        <authorList>
            <consortium name="DOE Joint Genome Institute"/>
            <consortium name="Mycorrhizal Genomics Consortium"/>
            <person name="Kohler A."/>
            <person name="Kuo A."/>
            <person name="Nagy L.G."/>
            <person name="Floudas D."/>
            <person name="Copeland A."/>
            <person name="Barry K.W."/>
            <person name="Cichocki N."/>
            <person name="Veneault-Fourrey C."/>
            <person name="LaButti K."/>
            <person name="Lindquist E.A."/>
            <person name="Lipzen A."/>
            <person name="Lundell T."/>
            <person name="Morin E."/>
            <person name="Murat C."/>
            <person name="Riley R."/>
            <person name="Ohm R."/>
            <person name="Sun H."/>
            <person name="Tunlid A."/>
            <person name="Henrissat B."/>
            <person name="Grigoriev I.V."/>
            <person name="Hibbett D.S."/>
            <person name="Martin F."/>
        </authorList>
    </citation>
    <scope>NUCLEOTIDE SEQUENCE [LARGE SCALE GENOMIC DNA]</scope>
    <source>
        <strain evidence="3">F 1598</strain>
    </source>
</reference>
<gene>
    <name evidence="2" type="ORF">PILCRDRAFT_819046</name>
</gene>
<dbReference type="PANTHER" id="PTHR10378">
    <property type="entry name" value="LIM DOMAIN-BINDING PROTEIN"/>
    <property type="match status" value="1"/>
</dbReference>
<feature type="compositionally biased region" description="Polar residues" evidence="1">
    <location>
        <begin position="752"/>
        <end position="767"/>
    </location>
</feature>
<feature type="region of interest" description="Disordered" evidence="1">
    <location>
        <begin position="1"/>
        <end position="198"/>
    </location>
</feature>
<dbReference type="InParanoid" id="A0A0C3FHY3"/>
<dbReference type="Pfam" id="PF01803">
    <property type="entry name" value="LIM_bind"/>
    <property type="match status" value="1"/>
</dbReference>
<organism evidence="2 3">
    <name type="scientific">Piloderma croceum (strain F 1598)</name>
    <dbReference type="NCBI Taxonomy" id="765440"/>
    <lineage>
        <taxon>Eukaryota</taxon>
        <taxon>Fungi</taxon>
        <taxon>Dikarya</taxon>
        <taxon>Basidiomycota</taxon>
        <taxon>Agaricomycotina</taxon>
        <taxon>Agaricomycetes</taxon>
        <taxon>Agaricomycetidae</taxon>
        <taxon>Atheliales</taxon>
        <taxon>Atheliaceae</taxon>
        <taxon>Piloderma</taxon>
    </lineage>
</organism>
<feature type="compositionally biased region" description="Low complexity" evidence="1">
    <location>
        <begin position="453"/>
        <end position="472"/>
    </location>
</feature>
<protein>
    <submittedName>
        <fullName evidence="2">Uncharacterized protein</fullName>
    </submittedName>
</protein>
<evidence type="ECO:0000313" key="2">
    <source>
        <dbReference type="EMBL" id="KIM84015.1"/>
    </source>
</evidence>
<feature type="compositionally biased region" description="Low complexity" evidence="1">
    <location>
        <begin position="97"/>
        <end position="132"/>
    </location>
</feature>